<evidence type="ECO:0008006" key="4">
    <source>
        <dbReference type="Google" id="ProtNLM"/>
    </source>
</evidence>
<feature type="transmembrane region" description="Helical" evidence="1">
    <location>
        <begin position="224"/>
        <end position="246"/>
    </location>
</feature>
<keyword evidence="1" id="KW-1133">Transmembrane helix</keyword>
<keyword evidence="3" id="KW-1185">Reference proteome</keyword>
<accession>A0ABS0LS76</accession>
<feature type="transmembrane region" description="Helical" evidence="1">
    <location>
        <begin position="21"/>
        <end position="43"/>
    </location>
</feature>
<sequence length="253" mass="29093">MYNPYIATEWLKSKRTNSRHLMLIGPIIFIAFCYFMTLLMGSTPEGKSFLMAVAFNWYPSIILPIFVSIFIVSIVNRDRPVHQVIYKVYAVDRAKVFQAKHFWVLVNVACVIFIASILLYLVNFILIKDVILVSEIIYSSLMLWIGILPLIATGFLLSRLLHPILVHLVLFVLNFIPAAILANTSYWVYYPWCYVMRLMAITAKVHPNGTFLPPSHPMLASHNLYLGVVLNLIAYMGLIGLDWLVYKKRWSTC</sequence>
<feature type="transmembrane region" description="Helical" evidence="1">
    <location>
        <begin position="136"/>
        <end position="157"/>
    </location>
</feature>
<evidence type="ECO:0000313" key="2">
    <source>
        <dbReference type="EMBL" id="MBG9986907.1"/>
    </source>
</evidence>
<comment type="caution">
    <text evidence="2">The sequence shown here is derived from an EMBL/GenBank/DDBJ whole genome shotgun (WGS) entry which is preliminary data.</text>
</comment>
<dbReference type="CDD" id="cd21807">
    <property type="entry name" value="ABC-2_lan_permease_MutE_EpiE-like"/>
    <property type="match status" value="1"/>
</dbReference>
<gene>
    <name evidence="2" type="ORF">HZY91_08405</name>
</gene>
<dbReference type="Pfam" id="PF12730">
    <property type="entry name" value="ABC2_membrane_4"/>
    <property type="match status" value="1"/>
</dbReference>
<dbReference type="RefSeq" id="WP_197115827.1">
    <property type="nucleotide sequence ID" value="NZ_JACBXQ010000005.1"/>
</dbReference>
<dbReference type="InterPro" id="IPR021205">
    <property type="entry name" value="Lanti_perm_SpaE/MutE/EpiE-like"/>
</dbReference>
<reference evidence="2 3" key="1">
    <citation type="submission" date="2020-07" db="EMBL/GenBank/DDBJ databases">
        <title>Facklamia lactis sp. nov., isolated from raw milk.</title>
        <authorList>
            <person name="Doll E.V."/>
            <person name="Huptas C."/>
            <person name="Staib L."/>
            <person name="Wenning M."/>
            <person name="Scherer S."/>
        </authorList>
    </citation>
    <scope>NUCLEOTIDE SEQUENCE [LARGE SCALE GENOMIC DNA]</scope>
    <source>
        <strain evidence="2 3">DSM 111018</strain>
    </source>
</reference>
<protein>
    <recommendedName>
        <fullName evidence="4">Lantibiotic ABC transporter permease</fullName>
    </recommendedName>
</protein>
<dbReference type="EMBL" id="JACBXQ010000005">
    <property type="protein sequence ID" value="MBG9986907.1"/>
    <property type="molecule type" value="Genomic_DNA"/>
</dbReference>
<keyword evidence="1" id="KW-0812">Transmembrane</keyword>
<evidence type="ECO:0000256" key="1">
    <source>
        <dbReference type="SAM" id="Phobius"/>
    </source>
</evidence>
<evidence type="ECO:0000313" key="3">
    <source>
        <dbReference type="Proteomes" id="UP000721415"/>
    </source>
</evidence>
<feature type="transmembrane region" description="Helical" evidence="1">
    <location>
        <begin position="102"/>
        <end position="124"/>
    </location>
</feature>
<proteinExistence type="predicted"/>
<keyword evidence="1" id="KW-0472">Membrane</keyword>
<name>A0ABS0LS76_9LACT</name>
<feature type="transmembrane region" description="Helical" evidence="1">
    <location>
        <begin position="55"/>
        <end position="75"/>
    </location>
</feature>
<organism evidence="2 3">
    <name type="scientific">Facklamia lactis</name>
    <dbReference type="NCBI Taxonomy" id="2749967"/>
    <lineage>
        <taxon>Bacteria</taxon>
        <taxon>Bacillati</taxon>
        <taxon>Bacillota</taxon>
        <taxon>Bacilli</taxon>
        <taxon>Lactobacillales</taxon>
        <taxon>Aerococcaceae</taxon>
        <taxon>Facklamia</taxon>
    </lineage>
</organism>
<dbReference type="Proteomes" id="UP000721415">
    <property type="component" value="Unassembled WGS sequence"/>
</dbReference>
<feature type="transmembrane region" description="Helical" evidence="1">
    <location>
        <begin position="164"/>
        <end position="189"/>
    </location>
</feature>